<keyword evidence="12 17" id="KW-0520">NAD</keyword>
<keyword evidence="10 17" id="KW-0249">Electron transport</keyword>
<evidence type="ECO:0000256" key="1">
    <source>
        <dbReference type="ARBA" id="ARBA00004448"/>
    </source>
</evidence>
<reference evidence="20" key="1">
    <citation type="journal article" date="2014" name="Mitochondrial DNA">
        <title>The Complete mitochondrial genome of Spinibarbus denticulatus (Oshima).</title>
        <authorList>
            <person name="Tong Q.L."/>
            <person name="Yao Y.T."/>
            <person name="Lin L.H."/>
            <person name="Ji X."/>
        </authorList>
    </citation>
    <scope>NUCLEOTIDE SEQUENCE</scope>
</reference>
<evidence type="ECO:0000313" key="20">
    <source>
        <dbReference type="EMBL" id="AIS20777.1"/>
    </source>
</evidence>
<evidence type="ECO:0000256" key="17">
    <source>
        <dbReference type="RuleBase" id="RU003403"/>
    </source>
</evidence>
<keyword evidence="13 17" id="KW-0830">Ubiquinone</keyword>
<reference evidence="20" key="2">
    <citation type="submission" date="2014-07" db="EMBL/GenBank/DDBJ databases">
        <authorList>
            <person name="Lopez L."/>
        </authorList>
    </citation>
    <scope>NUCLEOTIDE SEQUENCE</scope>
</reference>
<keyword evidence="8 17" id="KW-0999">Mitochondrion inner membrane</keyword>
<evidence type="ECO:0000256" key="2">
    <source>
        <dbReference type="ARBA" id="ARBA00007012"/>
    </source>
</evidence>
<keyword evidence="14 17" id="KW-0496">Mitochondrion</keyword>
<comment type="similarity">
    <text evidence="2 17">Belongs to the complex I subunit 2 family.</text>
</comment>
<dbReference type="InterPro" id="IPR001750">
    <property type="entry name" value="ND/Mrp_TM"/>
</dbReference>
<evidence type="ECO:0000256" key="12">
    <source>
        <dbReference type="ARBA" id="ARBA00023027"/>
    </source>
</evidence>
<feature type="transmembrane region" description="Helical" evidence="17">
    <location>
        <begin position="178"/>
        <end position="196"/>
    </location>
</feature>
<comment type="subcellular location">
    <subcellularLocation>
        <location evidence="1 17">Mitochondrion inner membrane</location>
        <topology evidence="1 17">Multi-pass membrane protein</topology>
    </subcellularLocation>
</comment>
<feature type="domain" description="NADH:quinone oxidoreductase/Mrp antiporter transmembrane" evidence="18">
    <location>
        <begin position="25"/>
        <end position="288"/>
    </location>
</feature>
<evidence type="ECO:0000256" key="14">
    <source>
        <dbReference type="ARBA" id="ARBA00023128"/>
    </source>
</evidence>
<feature type="transmembrane region" description="Helical" evidence="17">
    <location>
        <begin position="322"/>
        <end position="342"/>
    </location>
</feature>
<feature type="transmembrane region" description="Helical" evidence="17">
    <location>
        <begin position="274"/>
        <end position="294"/>
    </location>
</feature>
<comment type="function">
    <text evidence="17">Core subunit of the mitochondrial membrane respiratory chain NADH dehydrogenase (Complex I) which catalyzes electron transfer from NADH through the respiratory chain, using ubiquinone as an electron acceptor. Essential for the catalytic activity and assembly of complex I.</text>
</comment>
<keyword evidence="6 17" id="KW-0679">Respiratory chain</keyword>
<comment type="catalytic activity">
    <reaction evidence="16 17">
        <text>a ubiquinone + NADH + 5 H(+)(in) = a ubiquinol + NAD(+) + 4 H(+)(out)</text>
        <dbReference type="Rhea" id="RHEA:29091"/>
        <dbReference type="Rhea" id="RHEA-COMP:9565"/>
        <dbReference type="Rhea" id="RHEA-COMP:9566"/>
        <dbReference type="ChEBI" id="CHEBI:15378"/>
        <dbReference type="ChEBI" id="CHEBI:16389"/>
        <dbReference type="ChEBI" id="CHEBI:17976"/>
        <dbReference type="ChEBI" id="CHEBI:57540"/>
        <dbReference type="ChEBI" id="CHEBI:57945"/>
        <dbReference type="EC" id="7.1.1.2"/>
    </reaction>
</comment>
<organism evidence="20">
    <name type="scientific">Eremias vermiculata</name>
    <dbReference type="NCBI Taxonomy" id="383861"/>
    <lineage>
        <taxon>Eukaryota</taxon>
        <taxon>Metazoa</taxon>
        <taxon>Chordata</taxon>
        <taxon>Craniata</taxon>
        <taxon>Vertebrata</taxon>
        <taxon>Euteleostomi</taxon>
        <taxon>Lepidosauria</taxon>
        <taxon>Squamata</taxon>
        <taxon>Bifurcata</taxon>
        <taxon>Unidentata</taxon>
        <taxon>Episquamata</taxon>
        <taxon>Laterata</taxon>
        <taxon>Lacertibaenia</taxon>
        <taxon>Lacertidae</taxon>
        <taxon>Eremias</taxon>
    </lineage>
</organism>
<evidence type="ECO:0000259" key="18">
    <source>
        <dbReference type="Pfam" id="PF00361"/>
    </source>
</evidence>
<evidence type="ECO:0000313" key="21">
    <source>
        <dbReference type="EMBL" id="AKQ77762.1"/>
    </source>
</evidence>
<keyword evidence="11 17" id="KW-1133">Transmembrane helix</keyword>
<dbReference type="GO" id="GO:0008137">
    <property type="term" value="F:NADH dehydrogenase (ubiquinone) activity"/>
    <property type="evidence" value="ECO:0007669"/>
    <property type="project" value="UniProtKB-EC"/>
</dbReference>
<sequence length="344" mass="38038">MNPLISSIMISNLALGAIITATSFHWFLAWIGLELNTLAIIPILAKQHHPRATESATKYFIIQATASSIILFSSMFNAWHTGIWDITQLSTQPATTMLTVALAMKLGLAPMHFWLPEVMQGTTLSSALIITTWQKLPPMALLYLTAPHLPITILLLLAIFSTLIGGWSGLNQTQMRKIMAYSSIAHLGWMLAILSLSNNLLLFTLLIYIIMTYSMFLTLIFSSSKTAKDLGQLWSTSPTITSTTMITLISLGGLPPLTGFLPKWLILEELTTNHLIPLATTLALSSLLSLMFYMRLTYTTTLTISPNTTNSMMKWRFKPTKLLNLTPTAISLLILTPLMPLISP</sequence>
<dbReference type="EC" id="7.1.1.2" evidence="3 17"/>
<dbReference type="Pfam" id="PF06444">
    <property type="entry name" value="NADH_dehy_S2_C"/>
    <property type="match status" value="1"/>
</dbReference>
<feature type="transmembrane region" description="Helical" evidence="17">
    <location>
        <begin position="202"/>
        <end position="221"/>
    </location>
</feature>
<dbReference type="InterPro" id="IPR010933">
    <property type="entry name" value="NADH_DH_su2_C"/>
</dbReference>
<evidence type="ECO:0000256" key="10">
    <source>
        <dbReference type="ARBA" id="ARBA00022982"/>
    </source>
</evidence>
<dbReference type="PRINTS" id="PR01436">
    <property type="entry name" value="NADHDHGNASE2"/>
</dbReference>
<name>A0A0U1XDY9_9SAUR</name>
<gene>
    <name evidence="20" type="primary">ND2</name>
</gene>
<accession>A0A0U1XDY9</accession>
<feature type="transmembrane region" description="Helical" evidence="17">
    <location>
        <begin position="96"/>
        <end position="115"/>
    </location>
</feature>
<keyword evidence="15 17" id="KW-0472">Membrane</keyword>
<dbReference type="GO" id="GO:0006120">
    <property type="term" value="P:mitochondrial electron transport, NADH to ubiquinone"/>
    <property type="evidence" value="ECO:0007669"/>
    <property type="project" value="InterPro"/>
</dbReference>
<evidence type="ECO:0000256" key="7">
    <source>
        <dbReference type="ARBA" id="ARBA00022692"/>
    </source>
</evidence>
<evidence type="ECO:0000256" key="9">
    <source>
        <dbReference type="ARBA" id="ARBA00022967"/>
    </source>
</evidence>
<dbReference type="GO" id="GO:0005743">
    <property type="term" value="C:mitochondrial inner membrane"/>
    <property type="evidence" value="ECO:0007669"/>
    <property type="project" value="UniProtKB-SubCell"/>
</dbReference>
<dbReference type="EMBL" id="KP981388">
    <property type="protein sequence ID" value="AKQ77762.1"/>
    <property type="molecule type" value="Genomic_DNA"/>
</dbReference>
<evidence type="ECO:0000256" key="8">
    <source>
        <dbReference type="ARBA" id="ARBA00022792"/>
    </source>
</evidence>
<keyword evidence="5" id="KW-0813">Transport</keyword>
<evidence type="ECO:0000256" key="11">
    <source>
        <dbReference type="ARBA" id="ARBA00022989"/>
    </source>
</evidence>
<evidence type="ECO:0000256" key="6">
    <source>
        <dbReference type="ARBA" id="ARBA00022660"/>
    </source>
</evidence>
<protein>
    <recommendedName>
        <fullName evidence="4 17">NADH-ubiquinone oxidoreductase chain 2</fullName>
        <ecNumber evidence="3 17">7.1.1.2</ecNumber>
    </recommendedName>
</protein>
<dbReference type="InterPro" id="IPR050175">
    <property type="entry name" value="Complex_I_Subunit_2"/>
</dbReference>
<evidence type="ECO:0000256" key="4">
    <source>
        <dbReference type="ARBA" id="ARBA00021008"/>
    </source>
</evidence>
<evidence type="ECO:0000256" key="13">
    <source>
        <dbReference type="ARBA" id="ARBA00023075"/>
    </source>
</evidence>
<keyword evidence="9 17" id="KW-1278">Translocase</keyword>
<dbReference type="InterPro" id="IPR003917">
    <property type="entry name" value="NADH_UbQ_OxRdtase_chain2"/>
</dbReference>
<feature type="transmembrane region" description="Helical" evidence="17">
    <location>
        <begin position="151"/>
        <end position="171"/>
    </location>
</feature>
<dbReference type="PANTHER" id="PTHR46552:SF1">
    <property type="entry name" value="NADH-UBIQUINONE OXIDOREDUCTASE CHAIN 2"/>
    <property type="match status" value="1"/>
</dbReference>
<evidence type="ECO:0000256" key="16">
    <source>
        <dbReference type="ARBA" id="ARBA00049551"/>
    </source>
</evidence>
<evidence type="ECO:0000256" key="5">
    <source>
        <dbReference type="ARBA" id="ARBA00022448"/>
    </source>
</evidence>
<feature type="transmembrane region" description="Helical" evidence="17">
    <location>
        <begin position="57"/>
        <end position="76"/>
    </location>
</feature>
<dbReference type="PANTHER" id="PTHR46552">
    <property type="entry name" value="NADH-UBIQUINONE OXIDOREDUCTASE CHAIN 2"/>
    <property type="match status" value="1"/>
</dbReference>
<keyword evidence="7 17" id="KW-0812">Transmembrane</keyword>
<reference evidence="21" key="3">
    <citation type="submission" date="2015-03" db="EMBL/GenBank/DDBJ databases">
        <title>Determination and comparison of two complete mitochondrial genomes of Variegated Racerunner, Eremias vermiculata.</title>
        <authorList>
            <person name="Zhou T."/>
            <person name="Liu J."/>
            <person name="Li D."/>
            <person name="Guo X."/>
        </authorList>
    </citation>
    <scope>NUCLEOTIDE SEQUENCE</scope>
    <source>
        <tissue evidence="21">Liver</tissue>
    </source>
</reference>
<feature type="domain" description="NADH dehydrogenase subunit 2 C-terminal" evidence="19">
    <location>
        <begin position="290"/>
        <end position="341"/>
    </location>
</feature>
<dbReference type="Pfam" id="PF00361">
    <property type="entry name" value="Proton_antipo_M"/>
    <property type="match status" value="1"/>
</dbReference>
<dbReference type="AlphaFoldDB" id="A0A0U1XDY9"/>
<evidence type="ECO:0000259" key="19">
    <source>
        <dbReference type="Pfam" id="PF06444"/>
    </source>
</evidence>
<proteinExistence type="inferred from homology"/>
<evidence type="ECO:0000256" key="15">
    <source>
        <dbReference type="ARBA" id="ARBA00023136"/>
    </source>
</evidence>
<dbReference type="CTD" id="4536"/>
<dbReference type="RefSeq" id="YP_009093614.1">
    <property type="nucleotide sequence ID" value="NC_025320.1"/>
</dbReference>
<evidence type="ECO:0000256" key="3">
    <source>
        <dbReference type="ARBA" id="ARBA00012944"/>
    </source>
</evidence>
<feature type="transmembrane region" description="Helical" evidence="17">
    <location>
        <begin position="233"/>
        <end position="254"/>
    </location>
</feature>
<dbReference type="EMBL" id="KM104865">
    <property type="protein sequence ID" value="AIS20777.1"/>
    <property type="molecule type" value="Genomic_DNA"/>
</dbReference>
<geneLocation type="mitochondrion" evidence="20"/>
<dbReference type="GeneID" id="20834418"/>